<dbReference type="InterPro" id="IPR002371">
    <property type="entry name" value="FlgK"/>
</dbReference>
<dbReference type="PANTHER" id="PTHR30033:SF1">
    <property type="entry name" value="FLAGELLAR HOOK-ASSOCIATED PROTEIN 1"/>
    <property type="match status" value="1"/>
</dbReference>
<comment type="similarity">
    <text evidence="3">Belongs to the flagella basal body rod proteins family.</text>
</comment>
<dbReference type="PANTHER" id="PTHR30033">
    <property type="entry name" value="FLAGELLAR HOOK-ASSOCIATED PROTEIN 1"/>
    <property type="match status" value="1"/>
</dbReference>
<keyword evidence="10" id="KW-1185">Reference proteome</keyword>
<dbReference type="STRING" id="1123237.Salmuc_00951"/>
<dbReference type="GO" id="GO:0009424">
    <property type="term" value="C:bacterial-type flagellum hook"/>
    <property type="evidence" value="ECO:0007669"/>
    <property type="project" value="InterPro"/>
</dbReference>
<evidence type="ECO:0000313" key="10">
    <source>
        <dbReference type="Proteomes" id="UP000015347"/>
    </source>
</evidence>
<dbReference type="OrthoDB" id="7181295at2"/>
<evidence type="ECO:0000256" key="6">
    <source>
        <dbReference type="ARBA" id="ARBA00023143"/>
    </source>
</evidence>
<dbReference type="AlphaFoldDB" id="S9QSR7"/>
<keyword evidence="6" id="KW-0975">Bacterial flagellum</keyword>
<evidence type="ECO:0000256" key="5">
    <source>
        <dbReference type="ARBA" id="ARBA00022525"/>
    </source>
</evidence>
<dbReference type="HOGENOM" id="CLU_012762_3_2_5"/>
<dbReference type="Pfam" id="PF22638">
    <property type="entry name" value="FlgK_D1"/>
    <property type="match status" value="1"/>
</dbReference>
<comment type="caution">
    <text evidence="9">The sequence shown here is derived from an EMBL/GenBank/DDBJ whole genome shotgun (WGS) entry which is preliminary data.</text>
</comment>
<name>S9QSR7_9RHOB</name>
<evidence type="ECO:0000259" key="7">
    <source>
        <dbReference type="Pfam" id="PF06429"/>
    </source>
</evidence>
<evidence type="ECO:0000256" key="2">
    <source>
        <dbReference type="ARBA" id="ARBA00004613"/>
    </source>
</evidence>
<accession>S9QSR7</accession>
<evidence type="ECO:0000256" key="4">
    <source>
        <dbReference type="ARBA" id="ARBA00016244"/>
    </source>
</evidence>
<keyword evidence="5" id="KW-0964">Secreted</keyword>
<dbReference type="SUPFAM" id="SSF64518">
    <property type="entry name" value="Phase 1 flagellin"/>
    <property type="match status" value="1"/>
</dbReference>
<keyword evidence="9" id="KW-0282">Flagellum</keyword>
<protein>
    <recommendedName>
        <fullName evidence="4">Flagellar hook-associated protein 1</fullName>
    </recommendedName>
</protein>
<dbReference type="eggNOG" id="COG1256">
    <property type="taxonomic scope" value="Bacteria"/>
</dbReference>
<feature type="domain" description="Flagellar basal-body/hook protein C-terminal" evidence="7">
    <location>
        <begin position="449"/>
        <end position="485"/>
    </location>
</feature>
<dbReference type="InterPro" id="IPR053927">
    <property type="entry name" value="FlgK_helical"/>
</dbReference>
<dbReference type="RefSeq" id="WP_021120211.1">
    <property type="nucleotide sequence ID" value="NZ_KE557275.1"/>
</dbReference>
<dbReference type="Proteomes" id="UP000015347">
    <property type="component" value="Unassembled WGS sequence"/>
</dbReference>
<dbReference type="GO" id="GO:0005198">
    <property type="term" value="F:structural molecule activity"/>
    <property type="evidence" value="ECO:0007669"/>
    <property type="project" value="InterPro"/>
</dbReference>
<keyword evidence="9" id="KW-0969">Cilium</keyword>
<organism evidence="9 10">
    <name type="scientific">Salipiger mucosus DSM 16094</name>
    <dbReference type="NCBI Taxonomy" id="1123237"/>
    <lineage>
        <taxon>Bacteria</taxon>
        <taxon>Pseudomonadati</taxon>
        <taxon>Pseudomonadota</taxon>
        <taxon>Alphaproteobacteria</taxon>
        <taxon>Rhodobacterales</taxon>
        <taxon>Roseobacteraceae</taxon>
        <taxon>Salipiger</taxon>
    </lineage>
</organism>
<sequence>MSLSGALSNALSGLTANSRAATLISSNIANATTESYGRRVLSLSPRTAGSAGGVWIDGVQRQVDTGVLADRRLSDAQAGFAGDMQTFATRFADLLGESGEEGSLTARFTAFENALTSASSNTASTQRLQTVAHTARDFARTMNSLSGDVQQARVEADQSVARQVGTLNGALQQVRQLNSAIAETMVRNGDASSLMDERQRAIDTISDIVPLRTVERDNGGLALYAASGTVLLDSMINSQPAEIGFTPTEPITADMTLTGGALSGLSINRQPINSGNAGPLGGGTLGAQLQIRDRAAPDMQAVLDGLARDLVERFGPGGPDGTLTPGDPGLFTDAGAAFNPVDETGLAGRISLNSLVEPDGAGLWRLRDGLGAATPGPVGDATLIGGYSDTLDALVAPASAALGTGARSFASHVADFHAAVSAARVRADGEVAYNTARHTALRELELSKGVDTDAELQTLMRVEQHYAANARVMTVVDDLMQTLLSI</sequence>
<dbReference type="GO" id="GO:0044780">
    <property type="term" value="P:bacterial-type flagellum assembly"/>
    <property type="evidence" value="ECO:0007669"/>
    <property type="project" value="InterPro"/>
</dbReference>
<gene>
    <name evidence="9" type="ORF">Salmuc_00951</name>
</gene>
<dbReference type="EMBL" id="APVH01000020">
    <property type="protein sequence ID" value="EPX82632.1"/>
    <property type="molecule type" value="Genomic_DNA"/>
</dbReference>
<proteinExistence type="inferred from homology"/>
<comment type="subcellular location">
    <subcellularLocation>
        <location evidence="1">Bacterial flagellum</location>
    </subcellularLocation>
    <subcellularLocation>
        <location evidence="2">Secreted</location>
    </subcellularLocation>
</comment>
<evidence type="ECO:0000313" key="9">
    <source>
        <dbReference type="EMBL" id="EPX82632.1"/>
    </source>
</evidence>
<dbReference type="NCBIfam" id="TIGR02492">
    <property type="entry name" value="flgK_ends"/>
    <property type="match status" value="1"/>
</dbReference>
<evidence type="ECO:0000256" key="1">
    <source>
        <dbReference type="ARBA" id="ARBA00004365"/>
    </source>
</evidence>
<keyword evidence="9" id="KW-0966">Cell projection</keyword>
<evidence type="ECO:0000259" key="8">
    <source>
        <dbReference type="Pfam" id="PF22638"/>
    </source>
</evidence>
<reference evidence="10" key="1">
    <citation type="journal article" date="2014" name="Stand. Genomic Sci.">
        <title>Genome sequence of the exopolysaccharide-producing Salipiger mucosus type strain (DSM 16094(T)), a moderately halophilic member of the Roseobacter clade.</title>
        <authorList>
            <person name="Riedel T."/>
            <person name="Spring S."/>
            <person name="Fiebig A."/>
            <person name="Petersen J."/>
            <person name="Kyrpides N.C."/>
            <person name="Goker M."/>
            <person name="Klenk H.P."/>
        </authorList>
    </citation>
    <scope>NUCLEOTIDE SEQUENCE [LARGE SCALE GENOMIC DNA]</scope>
    <source>
        <strain evidence="10">DSM 16094</strain>
    </source>
</reference>
<feature type="domain" description="Flagellar hook-associated protein FlgK helical" evidence="8">
    <location>
        <begin position="93"/>
        <end position="314"/>
    </location>
</feature>
<dbReference type="InterPro" id="IPR010930">
    <property type="entry name" value="Flg_bb/hook_C_dom"/>
</dbReference>
<dbReference type="Pfam" id="PF06429">
    <property type="entry name" value="Flg_bbr_C"/>
    <property type="match status" value="1"/>
</dbReference>
<dbReference type="GO" id="GO:0005576">
    <property type="term" value="C:extracellular region"/>
    <property type="evidence" value="ECO:0007669"/>
    <property type="project" value="UniProtKB-SubCell"/>
</dbReference>
<evidence type="ECO:0000256" key="3">
    <source>
        <dbReference type="ARBA" id="ARBA00009677"/>
    </source>
</evidence>